<dbReference type="SUPFAM" id="SSF50475">
    <property type="entry name" value="FMN-binding split barrel"/>
    <property type="match status" value="1"/>
</dbReference>
<dbReference type="AlphaFoldDB" id="D6U174"/>
<dbReference type="GO" id="GO:0070967">
    <property type="term" value="F:coenzyme F420 binding"/>
    <property type="evidence" value="ECO:0007669"/>
    <property type="project" value="TreeGrafter"/>
</dbReference>
<dbReference type="GO" id="GO:0005829">
    <property type="term" value="C:cytosol"/>
    <property type="evidence" value="ECO:0007669"/>
    <property type="project" value="TreeGrafter"/>
</dbReference>
<dbReference type="PANTHER" id="PTHR35176:SF6">
    <property type="entry name" value="HEME OXYGENASE HI_0854-RELATED"/>
    <property type="match status" value="1"/>
</dbReference>
<dbReference type="EMBL" id="ADVG01000004">
    <property type="protein sequence ID" value="EFH82564.1"/>
    <property type="molecule type" value="Genomic_DNA"/>
</dbReference>
<accession>D6U174</accession>
<dbReference type="OrthoDB" id="162914at2"/>
<evidence type="ECO:0000313" key="3">
    <source>
        <dbReference type="EMBL" id="EFH82564.1"/>
    </source>
</evidence>
<evidence type="ECO:0000313" key="4">
    <source>
        <dbReference type="Proteomes" id="UP000004508"/>
    </source>
</evidence>
<dbReference type="PANTHER" id="PTHR35176">
    <property type="entry name" value="HEME OXYGENASE HI_0854-RELATED"/>
    <property type="match status" value="1"/>
</dbReference>
<keyword evidence="4" id="KW-1185">Reference proteome</keyword>
<dbReference type="InterPro" id="IPR012349">
    <property type="entry name" value="Split_barrel_FMN-bd"/>
</dbReference>
<dbReference type="Pfam" id="PF01243">
    <property type="entry name" value="PNPOx_N"/>
    <property type="match status" value="1"/>
</dbReference>
<dbReference type="InterPro" id="IPR052019">
    <property type="entry name" value="F420H2_bilvrd_red/Heme_oxyg"/>
</dbReference>
<comment type="caution">
    <text evidence="3">The sequence shown here is derived from an EMBL/GenBank/DDBJ whole genome shotgun (WGS) entry which is preliminary data.</text>
</comment>
<gene>
    <name evidence="3" type="ORF">Krac_3384</name>
</gene>
<evidence type="ECO:0000256" key="1">
    <source>
        <dbReference type="ARBA" id="ARBA00023002"/>
    </source>
</evidence>
<dbReference type="Gene3D" id="2.30.110.10">
    <property type="entry name" value="Electron Transport, Fmn-binding Protein, Chain A"/>
    <property type="match status" value="1"/>
</dbReference>
<dbReference type="InterPro" id="IPR011576">
    <property type="entry name" value="Pyridox_Oxase_N"/>
</dbReference>
<dbReference type="GO" id="GO:0016627">
    <property type="term" value="F:oxidoreductase activity, acting on the CH-CH group of donors"/>
    <property type="evidence" value="ECO:0007669"/>
    <property type="project" value="TreeGrafter"/>
</dbReference>
<protein>
    <submittedName>
        <fullName evidence="3">Putative F420-dependent enzyme</fullName>
    </submittedName>
</protein>
<dbReference type="Proteomes" id="UP000004508">
    <property type="component" value="Unassembled WGS sequence"/>
</dbReference>
<dbReference type="STRING" id="485913.Krac_3384"/>
<reference evidence="3 4" key="1">
    <citation type="journal article" date="2011" name="Stand. Genomic Sci.">
        <title>Non-contiguous finished genome sequence and contextual data of the filamentous soil bacterium Ktedonobacter racemifer type strain (SOSP1-21).</title>
        <authorList>
            <person name="Chang Y.J."/>
            <person name="Land M."/>
            <person name="Hauser L."/>
            <person name="Chertkov O."/>
            <person name="Del Rio T.G."/>
            <person name="Nolan M."/>
            <person name="Copeland A."/>
            <person name="Tice H."/>
            <person name="Cheng J.F."/>
            <person name="Lucas S."/>
            <person name="Han C."/>
            <person name="Goodwin L."/>
            <person name="Pitluck S."/>
            <person name="Ivanova N."/>
            <person name="Ovchinikova G."/>
            <person name="Pati A."/>
            <person name="Chen A."/>
            <person name="Palaniappan K."/>
            <person name="Mavromatis K."/>
            <person name="Liolios K."/>
            <person name="Brettin T."/>
            <person name="Fiebig A."/>
            <person name="Rohde M."/>
            <person name="Abt B."/>
            <person name="Goker M."/>
            <person name="Detter J.C."/>
            <person name="Woyke T."/>
            <person name="Bristow J."/>
            <person name="Eisen J.A."/>
            <person name="Markowitz V."/>
            <person name="Hugenholtz P."/>
            <person name="Kyrpides N.C."/>
            <person name="Klenk H.P."/>
            <person name="Lapidus A."/>
        </authorList>
    </citation>
    <scope>NUCLEOTIDE SEQUENCE [LARGE SCALE GENOMIC DNA]</scope>
    <source>
        <strain evidence="4">DSM 44963</strain>
    </source>
</reference>
<proteinExistence type="predicted"/>
<evidence type="ECO:0000259" key="2">
    <source>
        <dbReference type="Pfam" id="PF01243"/>
    </source>
</evidence>
<dbReference type="eggNOG" id="COG3576">
    <property type="taxonomic scope" value="Bacteria"/>
</dbReference>
<name>D6U174_KTERA</name>
<sequence length="130" mass="15089">MSVIPQNAMDILKANGLAHIATLGPKGEPQSTPVWFDWDGNYIRFSQTKGRQKYRNVQRDKRIALSITDPQNPYHYLEVRGEVDHIEEDPRKSFIDLLAKKYMGVDQYPYNQPGEERVIVYVKPEHTTTQ</sequence>
<dbReference type="RefSeq" id="WP_007920777.1">
    <property type="nucleotide sequence ID" value="NZ_ADVG01000004.1"/>
</dbReference>
<organism evidence="3 4">
    <name type="scientific">Ktedonobacter racemifer DSM 44963</name>
    <dbReference type="NCBI Taxonomy" id="485913"/>
    <lineage>
        <taxon>Bacteria</taxon>
        <taxon>Bacillati</taxon>
        <taxon>Chloroflexota</taxon>
        <taxon>Ktedonobacteria</taxon>
        <taxon>Ktedonobacterales</taxon>
        <taxon>Ktedonobacteraceae</taxon>
        <taxon>Ktedonobacter</taxon>
    </lineage>
</organism>
<keyword evidence="1" id="KW-0560">Oxidoreductase</keyword>
<dbReference type="InParanoid" id="D6U174"/>
<dbReference type="InterPro" id="IPR019920">
    <property type="entry name" value="F420-binding_dom_put"/>
</dbReference>
<dbReference type="NCBIfam" id="TIGR03618">
    <property type="entry name" value="Rv1155_F420"/>
    <property type="match status" value="1"/>
</dbReference>
<feature type="domain" description="Pyridoxamine 5'-phosphate oxidase N-terminal" evidence="2">
    <location>
        <begin position="5"/>
        <end position="128"/>
    </location>
</feature>